<accession>A0A382CV25</accession>
<dbReference type="AlphaFoldDB" id="A0A382CV25"/>
<feature type="compositionally biased region" description="Basic and acidic residues" evidence="1">
    <location>
        <begin position="214"/>
        <end position="228"/>
    </location>
</feature>
<proteinExistence type="predicted"/>
<organism evidence="2">
    <name type="scientific">marine metagenome</name>
    <dbReference type="NCBI Taxonomy" id="408172"/>
    <lineage>
        <taxon>unclassified sequences</taxon>
        <taxon>metagenomes</taxon>
        <taxon>ecological metagenomes</taxon>
    </lineage>
</organism>
<evidence type="ECO:0000313" key="2">
    <source>
        <dbReference type="EMBL" id="SVB29674.1"/>
    </source>
</evidence>
<reference evidence="2" key="1">
    <citation type="submission" date="2018-05" db="EMBL/GenBank/DDBJ databases">
        <authorList>
            <person name="Lanie J.A."/>
            <person name="Ng W.-L."/>
            <person name="Kazmierczak K.M."/>
            <person name="Andrzejewski T.M."/>
            <person name="Davidsen T.M."/>
            <person name="Wayne K.J."/>
            <person name="Tettelin H."/>
            <person name="Glass J.I."/>
            <person name="Rusch D."/>
            <person name="Podicherti R."/>
            <person name="Tsui H.-C.T."/>
            <person name="Winkler M.E."/>
        </authorList>
    </citation>
    <scope>NUCLEOTIDE SEQUENCE</scope>
</reference>
<feature type="non-terminal residue" evidence="2">
    <location>
        <position position="228"/>
    </location>
</feature>
<dbReference type="EMBL" id="UINC01036149">
    <property type="protein sequence ID" value="SVB29674.1"/>
    <property type="molecule type" value="Genomic_DNA"/>
</dbReference>
<evidence type="ECO:0008006" key="3">
    <source>
        <dbReference type="Google" id="ProtNLM"/>
    </source>
</evidence>
<evidence type="ECO:0000256" key="1">
    <source>
        <dbReference type="SAM" id="MobiDB-lite"/>
    </source>
</evidence>
<dbReference type="SUPFAM" id="SSF46785">
    <property type="entry name" value="Winged helix' DNA-binding domain"/>
    <property type="match status" value="1"/>
</dbReference>
<name>A0A382CV25_9ZZZZ</name>
<gene>
    <name evidence="2" type="ORF">METZ01_LOCUS182528</name>
</gene>
<feature type="region of interest" description="Disordered" evidence="1">
    <location>
        <begin position="191"/>
        <end position="228"/>
    </location>
</feature>
<dbReference type="InterPro" id="IPR036390">
    <property type="entry name" value="WH_DNA-bd_sf"/>
</dbReference>
<protein>
    <recommendedName>
        <fullName evidence="3">HTH marR-type domain-containing protein</fullName>
    </recommendedName>
</protein>
<sequence length="228" mass="25435">MNKVFRCSCITRERAHGALVGEKFNSRKGEGWLMPSNDLRVHIAVEDRLLLHLLEQDDQADLYMVSAAVTRPGIAEACALHPPNVSRSMRTMLRNQWVSEHTRTVRGESRRQKTWQLTDIGRTEALSRSNSLGLTQVLIRDEGGQLLEVTASQASTRLAAELTLLQVLMHAQHEGVLTFGDIRFGMIQKKEDDGKPAPGRLTLGAGAHATYHTEPPETREVHGRSNEL</sequence>